<reference evidence="2" key="1">
    <citation type="submission" date="2023-03" db="EMBL/GenBank/DDBJ databases">
        <title>Massive genome expansion in bonnet fungi (Mycena s.s.) driven by repeated elements and novel gene families across ecological guilds.</title>
        <authorList>
            <consortium name="Lawrence Berkeley National Laboratory"/>
            <person name="Harder C.B."/>
            <person name="Miyauchi S."/>
            <person name="Viragh M."/>
            <person name="Kuo A."/>
            <person name="Thoen E."/>
            <person name="Andreopoulos B."/>
            <person name="Lu D."/>
            <person name="Skrede I."/>
            <person name="Drula E."/>
            <person name="Henrissat B."/>
            <person name="Morin E."/>
            <person name="Kohler A."/>
            <person name="Barry K."/>
            <person name="LaButti K."/>
            <person name="Morin E."/>
            <person name="Salamov A."/>
            <person name="Lipzen A."/>
            <person name="Mereny Z."/>
            <person name="Hegedus B."/>
            <person name="Baldrian P."/>
            <person name="Stursova M."/>
            <person name="Weitz H."/>
            <person name="Taylor A."/>
            <person name="Grigoriev I.V."/>
            <person name="Nagy L.G."/>
            <person name="Martin F."/>
            <person name="Kauserud H."/>
        </authorList>
    </citation>
    <scope>NUCLEOTIDE SEQUENCE</scope>
    <source>
        <strain evidence="2">CBHHK002</strain>
    </source>
</reference>
<comment type="caution">
    <text evidence="2">The sequence shown here is derived from an EMBL/GenBank/DDBJ whole genome shotgun (WGS) entry which is preliminary data.</text>
</comment>
<dbReference type="InterPro" id="IPR036397">
    <property type="entry name" value="RNaseH_sf"/>
</dbReference>
<evidence type="ECO:0000313" key="3">
    <source>
        <dbReference type="Proteomes" id="UP001218218"/>
    </source>
</evidence>
<name>A0AAD7F241_9AGAR</name>
<dbReference type="Pfam" id="PF00075">
    <property type="entry name" value="RNase_H"/>
    <property type="match status" value="1"/>
</dbReference>
<dbReference type="PROSITE" id="PS50879">
    <property type="entry name" value="RNASE_H_1"/>
    <property type="match status" value="1"/>
</dbReference>
<gene>
    <name evidence="2" type="ORF">DFH08DRAFT_682842</name>
</gene>
<dbReference type="Proteomes" id="UP001218218">
    <property type="component" value="Unassembled WGS sequence"/>
</dbReference>
<organism evidence="2 3">
    <name type="scientific">Mycena albidolilacea</name>
    <dbReference type="NCBI Taxonomy" id="1033008"/>
    <lineage>
        <taxon>Eukaryota</taxon>
        <taxon>Fungi</taxon>
        <taxon>Dikarya</taxon>
        <taxon>Basidiomycota</taxon>
        <taxon>Agaricomycotina</taxon>
        <taxon>Agaricomycetes</taxon>
        <taxon>Agaricomycetidae</taxon>
        <taxon>Agaricales</taxon>
        <taxon>Marasmiineae</taxon>
        <taxon>Mycenaceae</taxon>
        <taxon>Mycena</taxon>
    </lineage>
</organism>
<dbReference type="InterPro" id="IPR002156">
    <property type="entry name" value="RNaseH_domain"/>
</dbReference>
<feature type="non-terminal residue" evidence="2">
    <location>
        <position position="1"/>
    </location>
</feature>
<dbReference type="AlphaFoldDB" id="A0AAD7F241"/>
<dbReference type="InterPro" id="IPR012337">
    <property type="entry name" value="RNaseH-like_sf"/>
</dbReference>
<protein>
    <recommendedName>
        <fullName evidence="1">RNase H type-1 domain-containing protein</fullName>
    </recommendedName>
</protein>
<dbReference type="EMBL" id="JARIHO010000004">
    <property type="protein sequence ID" value="KAJ7362487.1"/>
    <property type="molecule type" value="Genomic_DNA"/>
</dbReference>
<proteinExistence type="predicted"/>
<dbReference type="GO" id="GO:0003676">
    <property type="term" value="F:nucleic acid binding"/>
    <property type="evidence" value="ECO:0007669"/>
    <property type="project" value="InterPro"/>
</dbReference>
<evidence type="ECO:0000259" key="1">
    <source>
        <dbReference type="PROSITE" id="PS50879"/>
    </source>
</evidence>
<dbReference type="GO" id="GO:0004523">
    <property type="term" value="F:RNA-DNA hybrid ribonuclease activity"/>
    <property type="evidence" value="ECO:0007669"/>
    <property type="project" value="InterPro"/>
</dbReference>
<dbReference type="Gene3D" id="3.30.420.10">
    <property type="entry name" value="Ribonuclease H-like superfamily/Ribonuclease H"/>
    <property type="match status" value="1"/>
</dbReference>
<accession>A0AAD7F241</accession>
<keyword evidence="3" id="KW-1185">Reference proteome</keyword>
<feature type="domain" description="RNase H type-1" evidence="1">
    <location>
        <begin position="1"/>
        <end position="91"/>
    </location>
</feature>
<dbReference type="SUPFAM" id="SSF53098">
    <property type="entry name" value="Ribonuclease H-like"/>
    <property type="match status" value="1"/>
</dbReference>
<sequence>ILAIKECCEACPLDVELTIKSDSRTMIDGLTTNLSRWEDEGFLTVSDGRAIQTTVARLRERKANTYLQWVKGHSGETGNEAADRLADEGRQAELPTMINMHVTQELRLPGAKLQNMTQSLAYKIIKDKKMNTRACRKALKRRATKRNMDLAQGAAEDMNKETCAPQTIWKSFKNKDFDRKIRAFLWMSMHRGYKAGDYWSKFPDFDDWAICKECEITESMGHILTRCDAPGREKVWELASQLWRKKTGEDMEPTFGEILACGVIKKKSRGESRLYRILLSESAYLIWKLRCERVIGGKPGASDQEIENRWRWTINNRLEIDRLLTNTKWGKHTIQKSLVLQTWRNTLANEDRLPEDWTGKAGVLVGEG</sequence>
<evidence type="ECO:0000313" key="2">
    <source>
        <dbReference type="EMBL" id="KAJ7362487.1"/>
    </source>
</evidence>